<feature type="transmembrane region" description="Helical" evidence="7">
    <location>
        <begin position="303"/>
        <end position="326"/>
    </location>
</feature>
<feature type="domain" description="Major facilitator superfamily (MFS) profile" evidence="8">
    <location>
        <begin position="37"/>
        <end position="498"/>
    </location>
</feature>
<evidence type="ECO:0000259" key="8">
    <source>
        <dbReference type="PROSITE" id="PS50850"/>
    </source>
</evidence>
<comment type="similarity">
    <text evidence="6">Belongs to the major facilitator superfamily. Spinster (TC 2.A.1.49) family.</text>
</comment>
<comment type="subcellular location">
    <subcellularLocation>
        <location evidence="1">Membrane</location>
        <topology evidence="1">Multi-pass membrane protein</topology>
    </subcellularLocation>
</comment>
<feature type="transmembrane region" description="Helical" evidence="7">
    <location>
        <begin position="82"/>
        <end position="103"/>
    </location>
</feature>
<evidence type="ECO:0000256" key="7">
    <source>
        <dbReference type="SAM" id="Phobius"/>
    </source>
</evidence>
<proteinExistence type="inferred from homology"/>
<evidence type="ECO:0000256" key="1">
    <source>
        <dbReference type="ARBA" id="ARBA00004141"/>
    </source>
</evidence>
<feature type="transmembrane region" description="Helical" evidence="7">
    <location>
        <begin position="110"/>
        <end position="129"/>
    </location>
</feature>
<dbReference type="InterPro" id="IPR036259">
    <property type="entry name" value="MFS_trans_sf"/>
</dbReference>
<feature type="transmembrane region" description="Helical" evidence="7">
    <location>
        <begin position="135"/>
        <end position="156"/>
    </location>
</feature>
<feature type="transmembrane region" description="Helical" evidence="7">
    <location>
        <begin position="32"/>
        <end position="50"/>
    </location>
</feature>
<dbReference type="GO" id="GO:0016020">
    <property type="term" value="C:membrane"/>
    <property type="evidence" value="ECO:0007669"/>
    <property type="project" value="UniProtKB-SubCell"/>
</dbReference>
<name>A0A0S4JAJ6_BODSA</name>
<dbReference type="InterPro" id="IPR011701">
    <property type="entry name" value="MFS"/>
</dbReference>
<dbReference type="InterPro" id="IPR020846">
    <property type="entry name" value="MFS_dom"/>
</dbReference>
<dbReference type="OMA" id="VFCGGWL"/>
<evidence type="ECO:0000256" key="5">
    <source>
        <dbReference type="ARBA" id="ARBA00023136"/>
    </source>
</evidence>
<evidence type="ECO:0000256" key="6">
    <source>
        <dbReference type="ARBA" id="ARBA00024338"/>
    </source>
</evidence>
<evidence type="ECO:0000313" key="10">
    <source>
        <dbReference type="Proteomes" id="UP000051952"/>
    </source>
</evidence>
<protein>
    <submittedName>
        <fullName evidence="9">MFS transporter, putative</fullName>
    </submittedName>
</protein>
<evidence type="ECO:0000256" key="4">
    <source>
        <dbReference type="ARBA" id="ARBA00022989"/>
    </source>
</evidence>
<dbReference type="PANTHER" id="PTHR23505">
    <property type="entry name" value="SPINSTER"/>
    <property type="match status" value="1"/>
</dbReference>
<feature type="transmembrane region" description="Helical" evidence="7">
    <location>
        <begin position="338"/>
        <end position="359"/>
    </location>
</feature>
<evidence type="ECO:0000256" key="2">
    <source>
        <dbReference type="ARBA" id="ARBA00022448"/>
    </source>
</evidence>
<dbReference type="VEuPathDB" id="TriTrypDB:BSAL_15880"/>
<dbReference type="CDD" id="cd17328">
    <property type="entry name" value="MFS_spinster_like"/>
    <property type="match status" value="1"/>
</dbReference>
<feature type="transmembrane region" description="Helical" evidence="7">
    <location>
        <begin position="474"/>
        <end position="494"/>
    </location>
</feature>
<keyword evidence="5 7" id="KW-0472">Membrane</keyword>
<keyword evidence="4 7" id="KW-1133">Transmembrane helix</keyword>
<dbReference type="PROSITE" id="PS50850">
    <property type="entry name" value="MFS"/>
    <property type="match status" value="1"/>
</dbReference>
<accession>A0A0S4JAJ6</accession>
<keyword evidence="3 7" id="KW-0812">Transmembrane</keyword>
<dbReference type="Proteomes" id="UP000051952">
    <property type="component" value="Unassembled WGS sequence"/>
</dbReference>
<sequence length="539" mass="57226">MPSHYSNAEESESLVDRNQLNEAEDSCMGRFFSPRVVLGLFTLVNFITYYDRGVMSSSLSSIRSDSSIAGDGGTISDTKGGFIVSAFMIGFMLTCPLFAALGGTFTAKRIIIAGLLVWAGACVMSGFSHGYAMLLIARMFVGVGEAAFAGYAVTIIDNIAPKESRTRWIGTFYSMIPVGTAIGMAGGGVISTDGGVGSIAGWRVAFFTEVVAAAPIILMVGLLPNKYNPVKIEKREDTPAAPQQHDDAGYIGIIPASKALITNIRFVLVVFGYGMYVFVTGAIAVWAISMLTEGPLNLSTVPASLLMGGATAITGVFGSIAGGLFVDRMGGSQGLHGTMKCQLFSVGMMVISVPCGLVALTADSLWLFVIFFVISVFSLFAVTAPVNASILTVVPTNLRTYAISYSVFAIHLMGDFPSPTVAGSLSDKFSHGCPNYNSNVTCTSVPDENCRWVPPKDHEVGSCVNIYQLRNALAIVYCFLLFAIPAWLVVYVLVRREYRQTLSAATLGGGEGEGDYGYNNCVLLSAIRHPCMARGVCPG</sequence>
<feature type="transmembrane region" description="Helical" evidence="7">
    <location>
        <begin position="365"/>
        <end position="386"/>
    </location>
</feature>
<feature type="transmembrane region" description="Helical" evidence="7">
    <location>
        <begin position="202"/>
        <end position="223"/>
    </location>
</feature>
<dbReference type="SUPFAM" id="SSF103473">
    <property type="entry name" value="MFS general substrate transporter"/>
    <property type="match status" value="1"/>
</dbReference>
<dbReference type="EMBL" id="CYKH01001647">
    <property type="protein sequence ID" value="CUG88532.1"/>
    <property type="molecule type" value="Genomic_DNA"/>
</dbReference>
<keyword evidence="2" id="KW-0813">Transport</keyword>
<keyword evidence="10" id="KW-1185">Reference proteome</keyword>
<dbReference type="GO" id="GO:0022857">
    <property type="term" value="F:transmembrane transporter activity"/>
    <property type="evidence" value="ECO:0007669"/>
    <property type="project" value="InterPro"/>
</dbReference>
<dbReference type="InterPro" id="IPR044770">
    <property type="entry name" value="MFS_spinster-like"/>
</dbReference>
<evidence type="ECO:0000313" key="9">
    <source>
        <dbReference type="EMBL" id="CUG88532.1"/>
    </source>
</evidence>
<feature type="transmembrane region" description="Helical" evidence="7">
    <location>
        <begin position="398"/>
        <end position="414"/>
    </location>
</feature>
<dbReference type="Pfam" id="PF07690">
    <property type="entry name" value="MFS_1"/>
    <property type="match status" value="1"/>
</dbReference>
<evidence type="ECO:0000256" key="3">
    <source>
        <dbReference type="ARBA" id="ARBA00022692"/>
    </source>
</evidence>
<reference evidence="10" key="1">
    <citation type="submission" date="2015-09" db="EMBL/GenBank/DDBJ databases">
        <authorList>
            <consortium name="Pathogen Informatics"/>
        </authorList>
    </citation>
    <scope>NUCLEOTIDE SEQUENCE [LARGE SCALE GENOMIC DNA]</scope>
    <source>
        <strain evidence="10">Lake Konstanz</strain>
    </source>
</reference>
<feature type="transmembrane region" description="Helical" evidence="7">
    <location>
        <begin position="168"/>
        <end position="190"/>
    </location>
</feature>
<organism evidence="9 10">
    <name type="scientific">Bodo saltans</name>
    <name type="common">Flagellated protozoan</name>
    <dbReference type="NCBI Taxonomy" id="75058"/>
    <lineage>
        <taxon>Eukaryota</taxon>
        <taxon>Discoba</taxon>
        <taxon>Euglenozoa</taxon>
        <taxon>Kinetoplastea</taxon>
        <taxon>Metakinetoplastina</taxon>
        <taxon>Eubodonida</taxon>
        <taxon>Bodonidae</taxon>
        <taxon>Bodo</taxon>
    </lineage>
</organism>
<dbReference type="Gene3D" id="1.20.1250.20">
    <property type="entry name" value="MFS general substrate transporter like domains"/>
    <property type="match status" value="1"/>
</dbReference>
<dbReference type="OrthoDB" id="278607at2759"/>
<dbReference type="PANTHER" id="PTHR23505:SF79">
    <property type="entry name" value="PROTEIN SPINSTER"/>
    <property type="match status" value="1"/>
</dbReference>
<gene>
    <name evidence="9" type="ORF">BSAL_15880</name>
</gene>
<dbReference type="AlphaFoldDB" id="A0A0S4JAJ6"/>
<feature type="transmembrane region" description="Helical" evidence="7">
    <location>
        <begin position="266"/>
        <end position="291"/>
    </location>
</feature>